<comment type="catalytic activity">
    <reaction evidence="6">
        <text>a 1,2-diacyl-sn-glycero-3-phosphoethanolamine(in) = a 1,2-diacyl-sn-glycero-3-phosphoethanolamine(out)</text>
        <dbReference type="Rhea" id="RHEA:38895"/>
        <dbReference type="ChEBI" id="CHEBI:64612"/>
    </reaction>
</comment>
<dbReference type="Pfam" id="PF05602">
    <property type="entry name" value="CLPTM1"/>
    <property type="match status" value="1"/>
</dbReference>
<comment type="similarity">
    <text evidence="2">Belongs to the CLPTM1 family.</text>
</comment>
<comment type="catalytic activity">
    <reaction evidence="7">
        <text>a 1,2-diacyl-sn-glycero-3-phosphocholine(in) = a 1,2-diacyl-sn-glycero-3-phosphocholine(out)</text>
        <dbReference type="Rhea" id="RHEA:38571"/>
        <dbReference type="ChEBI" id="CHEBI:57643"/>
    </reaction>
</comment>
<keyword evidence="4 15" id="KW-1133">Transmembrane helix</keyword>
<keyword evidence="5 15" id="KW-0472">Membrane</keyword>
<evidence type="ECO:0000256" key="6">
    <source>
        <dbReference type="ARBA" id="ARBA00024615"/>
    </source>
</evidence>
<evidence type="ECO:0000256" key="11">
    <source>
        <dbReference type="ARBA" id="ARBA00042320"/>
    </source>
</evidence>
<evidence type="ECO:0000256" key="3">
    <source>
        <dbReference type="ARBA" id="ARBA00022692"/>
    </source>
</evidence>
<reference evidence="16" key="1">
    <citation type="submission" date="2020-11" db="EMBL/GenBank/DDBJ databases">
        <authorList>
            <person name="Tran Van P."/>
        </authorList>
    </citation>
    <scope>NUCLEOTIDE SEQUENCE</scope>
</reference>
<evidence type="ECO:0000256" key="14">
    <source>
        <dbReference type="ARBA" id="ARBA00093208"/>
    </source>
</evidence>
<accession>A0A7R9PDN7</accession>
<evidence type="ECO:0000256" key="7">
    <source>
        <dbReference type="ARBA" id="ARBA00024631"/>
    </source>
</evidence>
<dbReference type="GO" id="GO:0012505">
    <property type="term" value="C:endomembrane system"/>
    <property type="evidence" value="ECO:0007669"/>
    <property type="project" value="TreeGrafter"/>
</dbReference>
<evidence type="ECO:0000256" key="8">
    <source>
        <dbReference type="ARBA" id="ARBA00035895"/>
    </source>
</evidence>
<evidence type="ECO:0000256" key="13">
    <source>
        <dbReference type="ARBA" id="ARBA00045827"/>
    </source>
</evidence>
<comment type="catalytic activity">
    <reaction evidence="14">
        <text>a 6-(alpha-D-glucosaminyl)-1-(1,2-diacyl-sn-glycero-3-phospho)-1D-myo-inositol(in) = a 6-(alpha-D-glucosaminyl)-1-(1,2-diacyl-sn-glycero-3-phospho)-1D-myo-inositol(out)</text>
        <dbReference type="Rhea" id="RHEA:71491"/>
        <dbReference type="ChEBI" id="CHEBI:57997"/>
    </reaction>
</comment>
<feature type="transmembrane region" description="Helical" evidence="15">
    <location>
        <begin position="347"/>
        <end position="369"/>
    </location>
</feature>
<comment type="subcellular location">
    <subcellularLocation>
        <location evidence="1">Membrane</location>
        <topology evidence="1">Multi-pass membrane protein</topology>
    </subcellularLocation>
</comment>
<dbReference type="PANTHER" id="PTHR21347:SF0">
    <property type="entry name" value="LIPID SCRAMBLASE CLPTM1L"/>
    <property type="match status" value="1"/>
</dbReference>
<evidence type="ECO:0000256" key="1">
    <source>
        <dbReference type="ARBA" id="ARBA00004141"/>
    </source>
</evidence>
<evidence type="ECO:0000313" key="16">
    <source>
        <dbReference type="EMBL" id="CAD7579375.1"/>
    </source>
</evidence>
<evidence type="ECO:0000256" key="5">
    <source>
        <dbReference type="ARBA" id="ARBA00023136"/>
    </source>
</evidence>
<comment type="function">
    <text evidence="13">Scramblase that mediates the translocation of glucosaminylphosphatidylinositol (alpha-D-GlcN-(1-6)-(1,2-diacyl-sn-glycero-3-phospho)-1D-myo-inositol, GlcN-PI) across the endoplasmic reticulum (ER) membrane, from the cytosolic leaflet to the luminal leaflet of the ER membrane, where it participates in the biosynthesis of glycosylphosphatidylinositol (GPI). GPI is a lipid glycoconjugate involved in post-translational modification of proteins. Can also translocate 1,2-diacyl-sn-glycero-3-phospho-(1D-myo-inositol) (phosphatidylinositol or PI), as well as several other phospholipids (1,2-diacyl-sn-glycero-3-phosphocholine, 1,2-diacyl-sn-glycero-3-phosphoethanolamine), and N-acetylglucosaminylphosphatidylinositol (GlcNAc-PI) in vitro.</text>
</comment>
<evidence type="ECO:0000256" key="12">
    <source>
        <dbReference type="ARBA" id="ARBA00043155"/>
    </source>
</evidence>
<evidence type="ECO:0000256" key="9">
    <source>
        <dbReference type="ARBA" id="ARBA00036810"/>
    </source>
</evidence>
<evidence type="ECO:0000256" key="2">
    <source>
        <dbReference type="ARBA" id="ARBA00009310"/>
    </source>
</evidence>
<comment type="catalytic activity">
    <reaction evidence="9">
        <text>6-(alpha-D-glucosaminyl)-(1-octadecanoyl,2-(9Z)-octadecenoyl-sn-glycero-3-phospho)-1D-myo-inositol(in) = 6-(alpha-D-glucosaminyl)-(1-octadecanoyl,2-(9Z)-octadecenoyl-sn-glycero-3-phospho)-1D-myo-inositol(out)</text>
        <dbReference type="Rhea" id="RHEA:71495"/>
        <dbReference type="ChEBI" id="CHEBI:190691"/>
    </reaction>
</comment>
<evidence type="ECO:0000256" key="15">
    <source>
        <dbReference type="SAM" id="Phobius"/>
    </source>
</evidence>
<proteinExistence type="inferred from homology"/>
<dbReference type="PANTHER" id="PTHR21347">
    <property type="entry name" value="CLEFT LIP AND PALATE ASSOCIATED TRANSMEMBRANE PROTEIN-RELATED"/>
    <property type="match status" value="1"/>
</dbReference>
<evidence type="ECO:0000256" key="10">
    <source>
        <dbReference type="ARBA" id="ARBA00040905"/>
    </source>
</evidence>
<dbReference type="InterPro" id="IPR008429">
    <property type="entry name" value="CLPTM1"/>
</dbReference>
<dbReference type="AlphaFoldDB" id="A0A7R9PDN7"/>
<dbReference type="GO" id="GO:0016020">
    <property type="term" value="C:membrane"/>
    <property type="evidence" value="ECO:0007669"/>
    <property type="project" value="UniProtKB-SubCell"/>
</dbReference>
<organism evidence="16">
    <name type="scientific">Timema californicum</name>
    <name type="common">California timema</name>
    <name type="synonym">Walking stick</name>
    <dbReference type="NCBI Taxonomy" id="61474"/>
    <lineage>
        <taxon>Eukaryota</taxon>
        <taxon>Metazoa</taxon>
        <taxon>Ecdysozoa</taxon>
        <taxon>Arthropoda</taxon>
        <taxon>Hexapoda</taxon>
        <taxon>Insecta</taxon>
        <taxon>Pterygota</taxon>
        <taxon>Neoptera</taxon>
        <taxon>Polyneoptera</taxon>
        <taxon>Phasmatodea</taxon>
        <taxon>Timematodea</taxon>
        <taxon>Timematoidea</taxon>
        <taxon>Timematidae</taxon>
        <taxon>Timema</taxon>
    </lineage>
</organism>
<sequence>MFLTTGPVHNSTNPSIVLFPQLLFDFLAFKNDVSFWRHTENMAGLSSRTIAWRAFSQSIVFLYLLDEKTSLLVLIPSGIGVIIETWKVQKMLKVSPTFYGWLPWLQFTSRGTSEAEQKTQQFDAESMRYLSYLLYPLCVGGALYSLLYEPHKSLQISGSVECSVSSCLQTLSLVLEFILWVCRVLCQLMSADTIACMGVYPEVTKEGIHVTNSLECSHCSNSGGLVSSLRAVVLLGCVFCCVAESLSWGAGTVKWGLEPLLPPVIDDCPSPDRPSIQEYVSGGERILGRRRNNAMAREGPVPWPLAPDTPVEQSKIGVSTGHRGFRASLVGMDLVVATQLIKSSFHFWYSWTVHSLVNGVYTFGFLFMLPQLFINYKLKSVAHLPWRAFMYKVYHSILYYRLMIALIDKYSSYIFPGEPSCTRSINSVLYYCNVGRT</sequence>
<gene>
    <name evidence="16" type="ORF">TCMB3V08_LOCUS11909</name>
</gene>
<keyword evidence="3 15" id="KW-0812">Transmembrane</keyword>
<evidence type="ECO:0000256" key="4">
    <source>
        <dbReference type="ARBA" id="ARBA00022989"/>
    </source>
</evidence>
<dbReference type="EMBL" id="OE191418">
    <property type="protein sequence ID" value="CAD7579375.1"/>
    <property type="molecule type" value="Genomic_DNA"/>
</dbReference>
<protein>
    <recommendedName>
        <fullName evidence="10">Lipid scramblase CLPTM1L</fullName>
    </recommendedName>
    <alternativeName>
        <fullName evidence="12">Cisplatin resistance-related protein 9</fullName>
    </alternativeName>
    <alternativeName>
        <fullName evidence="11">Cleft lip and palate transmembrane protein 1-like protein</fullName>
    </alternativeName>
</protein>
<comment type="catalytic activity">
    <reaction evidence="8">
        <text>a 1,2-diacyl-sn-glycero-3-phospho-(1D-myo-inositol)(in) = a 1,2-diacyl-sn-glycero-3-phospho-(1D-myo-inositol)(out)</text>
        <dbReference type="Rhea" id="RHEA:38691"/>
        <dbReference type="ChEBI" id="CHEBI:57880"/>
    </reaction>
</comment>
<name>A0A7R9PDN7_TIMCA</name>